<feature type="transmembrane region" description="Helical" evidence="2">
    <location>
        <begin position="456"/>
        <end position="479"/>
    </location>
</feature>
<feature type="compositionally biased region" description="Basic and acidic residues" evidence="1">
    <location>
        <begin position="636"/>
        <end position="645"/>
    </location>
</feature>
<keyword evidence="2" id="KW-0812">Transmembrane</keyword>
<feature type="region of interest" description="Disordered" evidence="1">
    <location>
        <begin position="250"/>
        <end position="279"/>
    </location>
</feature>
<feature type="compositionally biased region" description="Basic and acidic residues" evidence="1">
    <location>
        <begin position="691"/>
        <end position="710"/>
    </location>
</feature>
<protein>
    <submittedName>
        <fullName evidence="3">Uncharacterized protein</fullName>
    </submittedName>
</protein>
<gene>
    <name evidence="3" type="ORF">MACK_002292</name>
</gene>
<feature type="transmembrane region" description="Helical" evidence="2">
    <location>
        <begin position="860"/>
        <end position="883"/>
    </location>
</feature>
<evidence type="ECO:0000313" key="4">
    <source>
        <dbReference type="Proteomes" id="UP000244811"/>
    </source>
</evidence>
<feature type="compositionally biased region" description="Basic and acidic residues" evidence="1">
    <location>
        <begin position="73"/>
        <end position="82"/>
    </location>
</feature>
<organism evidence="3 4">
    <name type="scientific">Theileria orientalis</name>
    <dbReference type="NCBI Taxonomy" id="68886"/>
    <lineage>
        <taxon>Eukaryota</taxon>
        <taxon>Sar</taxon>
        <taxon>Alveolata</taxon>
        <taxon>Apicomplexa</taxon>
        <taxon>Aconoidasida</taxon>
        <taxon>Piroplasmida</taxon>
        <taxon>Theileriidae</taxon>
        <taxon>Theileria</taxon>
    </lineage>
</organism>
<dbReference type="AlphaFoldDB" id="A0A976MBF1"/>
<feature type="compositionally biased region" description="Polar residues" evidence="1">
    <location>
        <begin position="201"/>
        <end position="216"/>
    </location>
</feature>
<feature type="transmembrane region" description="Helical" evidence="2">
    <location>
        <begin position="937"/>
        <end position="961"/>
    </location>
</feature>
<accession>A0A976MBF1</accession>
<sequence>MINHPEVVRKQSSESVGLLGTKIVTELSEPKKEVQEDGILLKSEISEYTSQSDISNTQSVQGSEEASLKKHLQSTEKDSGDKEESENFGYTELKKVLDVEIRERILTREETFGAGSEKIEEVPGSISWVSEESHIQEEQVVIEEDNVEVPEGEDPSIPVVVVDERCLILKGYERNYGSSESNYSKSSLNTTKNMQLLKKSPFSTRNGSDISRASSVSRKEGRSEVLNSKGSDILTESDWKDIMSKSQSYEASMKGKNPLESLKGRNDSGLGDSDTPRSQKEYQVAYREFSRGYKTKYAANISSESYKLIRRNAMELVDPLREDVSEENKLVQRFLLDGEDERPLMCYKKIEDLPVECGDKSKENGEGTKGKDELIKGHSGSRELKRDVSATTMADYDYSDKGDEKKKRHKMQNNVGVNLMVKRTPKSKRFKGGVKAMDKFNGFFSIMRVGMVKHTMVLATIFWLVSFWCLYPSMFTGWLKNEIKYTKGEIKGSSVTLIGLNRINRYDEAYLKDGALLTLSRKVTFEDVLNDEDPLDDYEEYTTTMTMTKIKPSKLTIKTTITGPGTGPGTETGTETETVKRGPEESSDKEDEYEDRDDKSTKVKTSTKISFIETEDKGAKESGKESSEESYEEGESETKPIKRDSVSTSGTSSGSSTGSVYGSDKESGVGSGGSKADHGTGSAGIASDIPSGKEKDSFTKDEELPQDQKRQQKQRPTTQQDKQQEQRPTAQKDKQQEERPTTQDDKQQEQRPTEQQDKKKKVSKGYPKSKGLSEDEEKYSTKSNIRGNNKVVERVNKSLDIYRHCPYERNFIKKSCCFRDMCEVGNLDDKDTKYFKSLYGATVYDIHYGEFKNLQKGGNIAMSTGMLSMFFSCLVLMITLSRLGAFPHPKLKEAAFNLGIIAWVISIFLSLLGFLLWNHYTGGAVCVDEAGRSKPCSLHTGSILFILHIIFEGVGLILEIVNSVLLKPKEIGTNVVA</sequence>
<feature type="compositionally biased region" description="Basic and acidic residues" evidence="1">
    <location>
        <begin position="577"/>
        <end position="586"/>
    </location>
</feature>
<feature type="compositionally biased region" description="Basic and acidic residues" evidence="1">
    <location>
        <begin position="614"/>
        <end position="627"/>
    </location>
</feature>
<feature type="compositionally biased region" description="Low complexity" evidence="1">
    <location>
        <begin position="646"/>
        <end position="662"/>
    </location>
</feature>
<name>A0A976MBF1_THEOR</name>
<feature type="region of interest" description="Disordered" evidence="1">
    <location>
        <begin position="196"/>
        <end position="229"/>
    </location>
</feature>
<dbReference type="Proteomes" id="UP000244811">
    <property type="component" value="Chromosome 3"/>
</dbReference>
<evidence type="ECO:0000313" key="3">
    <source>
        <dbReference type="EMBL" id="UKK01478.1"/>
    </source>
</evidence>
<feature type="compositionally biased region" description="Basic and acidic residues" evidence="1">
    <location>
        <begin position="722"/>
        <end position="757"/>
    </location>
</feature>
<feature type="compositionally biased region" description="Polar residues" evidence="1">
    <location>
        <begin position="47"/>
        <end position="64"/>
    </location>
</feature>
<feature type="region of interest" description="Disordered" evidence="1">
    <location>
        <begin position="47"/>
        <end position="88"/>
    </location>
</feature>
<evidence type="ECO:0000256" key="1">
    <source>
        <dbReference type="SAM" id="MobiDB-lite"/>
    </source>
</evidence>
<dbReference type="EMBL" id="CP056070">
    <property type="protein sequence ID" value="UKK01478.1"/>
    <property type="molecule type" value="Genomic_DNA"/>
</dbReference>
<feature type="region of interest" description="Disordered" evidence="1">
    <location>
        <begin position="557"/>
        <end position="783"/>
    </location>
</feature>
<keyword evidence="2" id="KW-1133">Transmembrane helix</keyword>
<evidence type="ECO:0000256" key="2">
    <source>
        <dbReference type="SAM" id="Phobius"/>
    </source>
</evidence>
<proteinExistence type="predicted"/>
<reference evidence="3" key="1">
    <citation type="submission" date="2022-07" db="EMBL/GenBank/DDBJ databases">
        <title>Evaluation of T. orientalis genome assembly methods using nanopore sequencing and analysis of variation between genomes.</title>
        <authorList>
            <person name="Yam J."/>
            <person name="Micallef M.L."/>
            <person name="Liu M."/>
            <person name="Djordjevic S.P."/>
            <person name="Bogema D.R."/>
            <person name="Jenkins C."/>
        </authorList>
    </citation>
    <scope>NUCLEOTIDE SEQUENCE</scope>
    <source>
        <strain evidence="3">Goon Nure</strain>
    </source>
</reference>
<feature type="region of interest" description="Disordered" evidence="1">
    <location>
        <begin position="358"/>
        <end position="379"/>
    </location>
</feature>
<keyword evidence="2" id="KW-0472">Membrane</keyword>
<feature type="transmembrane region" description="Helical" evidence="2">
    <location>
        <begin position="895"/>
        <end position="917"/>
    </location>
</feature>